<evidence type="ECO:0000313" key="1">
    <source>
        <dbReference type="EMBL" id="GII50819.1"/>
    </source>
</evidence>
<reference evidence="1" key="1">
    <citation type="submission" date="2021-01" db="EMBL/GenBank/DDBJ databases">
        <title>Whole genome shotgun sequence of Planotetraspora silvatica NBRC 100141.</title>
        <authorList>
            <person name="Komaki H."/>
            <person name="Tamura T."/>
        </authorList>
    </citation>
    <scope>NUCLEOTIDE SEQUENCE</scope>
    <source>
        <strain evidence="1">NBRC 100141</strain>
    </source>
</reference>
<comment type="caution">
    <text evidence="1">The sequence shown here is derived from an EMBL/GenBank/DDBJ whole genome shotgun (WGS) entry which is preliminary data.</text>
</comment>
<gene>
    <name evidence="1" type="ORF">Psi02_72430</name>
</gene>
<dbReference type="Proteomes" id="UP000644610">
    <property type="component" value="Unassembled WGS sequence"/>
</dbReference>
<keyword evidence="2" id="KW-1185">Reference proteome</keyword>
<proteinExistence type="predicted"/>
<organism evidence="1 2">
    <name type="scientific">Planotetraspora silvatica</name>
    <dbReference type="NCBI Taxonomy" id="234614"/>
    <lineage>
        <taxon>Bacteria</taxon>
        <taxon>Bacillati</taxon>
        <taxon>Actinomycetota</taxon>
        <taxon>Actinomycetes</taxon>
        <taxon>Streptosporangiales</taxon>
        <taxon>Streptosporangiaceae</taxon>
        <taxon>Planotetraspora</taxon>
    </lineage>
</organism>
<protein>
    <submittedName>
        <fullName evidence="1">Uncharacterized protein</fullName>
    </submittedName>
</protein>
<name>A0A8J3UYL5_9ACTN</name>
<sequence>MLNGVRDELAQEAWEILRPLPNHTPGRITYHVAVFDGIELRERTRYSAPADATLADVFPDRPDLFVEPYAGRAAS</sequence>
<dbReference type="AlphaFoldDB" id="A0A8J3UYL5"/>
<accession>A0A8J3UYL5</accession>
<dbReference type="EMBL" id="BOOQ01000056">
    <property type="protein sequence ID" value="GII50819.1"/>
    <property type="molecule type" value="Genomic_DNA"/>
</dbReference>
<evidence type="ECO:0000313" key="2">
    <source>
        <dbReference type="Proteomes" id="UP000644610"/>
    </source>
</evidence>